<evidence type="ECO:0000313" key="2">
    <source>
        <dbReference type="EMBL" id="MET3655770.1"/>
    </source>
</evidence>
<dbReference type="Proteomes" id="UP001549104">
    <property type="component" value="Unassembled WGS sequence"/>
</dbReference>
<evidence type="ECO:0008006" key="4">
    <source>
        <dbReference type="Google" id="ProtNLM"/>
    </source>
</evidence>
<feature type="compositionally biased region" description="Polar residues" evidence="1">
    <location>
        <begin position="34"/>
        <end position="51"/>
    </location>
</feature>
<feature type="region of interest" description="Disordered" evidence="1">
    <location>
        <begin position="20"/>
        <end position="68"/>
    </location>
</feature>
<reference evidence="2 3" key="1">
    <citation type="submission" date="2024-06" db="EMBL/GenBank/DDBJ databases">
        <title>Sorghum-associated microbial communities from plants grown in Nebraska, USA.</title>
        <authorList>
            <person name="Schachtman D."/>
        </authorList>
    </citation>
    <scope>NUCLEOTIDE SEQUENCE [LARGE SCALE GENOMIC DNA]</scope>
    <source>
        <strain evidence="2 3">1288</strain>
    </source>
</reference>
<dbReference type="EMBL" id="JBEPME010000001">
    <property type="protein sequence ID" value="MET3655770.1"/>
    <property type="molecule type" value="Genomic_DNA"/>
</dbReference>
<sequence length="68" mass="8167">MSLFFDNEIQKVKKRTDRLGLDNLMSQDPRDKQNNANKYRNTSQNQTISNKNQHDSGKRPNRRRNNKY</sequence>
<comment type="caution">
    <text evidence="2">The sequence shown here is derived from an EMBL/GenBank/DDBJ whole genome shotgun (WGS) entry which is preliminary data.</text>
</comment>
<accession>A0ABV2K3W5</accession>
<feature type="compositionally biased region" description="Basic residues" evidence="1">
    <location>
        <begin position="59"/>
        <end position="68"/>
    </location>
</feature>
<keyword evidence="3" id="KW-1185">Reference proteome</keyword>
<evidence type="ECO:0000313" key="3">
    <source>
        <dbReference type="Proteomes" id="UP001549104"/>
    </source>
</evidence>
<organism evidence="2 3">
    <name type="scientific">Sporosarcina psychrophila</name>
    <name type="common">Bacillus psychrophilus</name>
    <dbReference type="NCBI Taxonomy" id="1476"/>
    <lineage>
        <taxon>Bacteria</taxon>
        <taxon>Bacillati</taxon>
        <taxon>Bacillota</taxon>
        <taxon>Bacilli</taxon>
        <taxon>Bacillales</taxon>
        <taxon>Caryophanaceae</taxon>
        <taxon>Sporosarcina</taxon>
    </lineage>
</organism>
<evidence type="ECO:0000256" key="1">
    <source>
        <dbReference type="SAM" id="MobiDB-lite"/>
    </source>
</evidence>
<proteinExistence type="predicted"/>
<dbReference type="RefSeq" id="WP_354312251.1">
    <property type="nucleotide sequence ID" value="NZ_JBEPME010000001.1"/>
</dbReference>
<gene>
    <name evidence="2" type="ORF">ABIC55_000854</name>
</gene>
<protein>
    <recommendedName>
        <fullName evidence="4">HemX protein</fullName>
    </recommendedName>
</protein>
<name>A0ABV2K3W5_SPOPS</name>